<evidence type="ECO:0000256" key="5">
    <source>
        <dbReference type="ARBA" id="ARBA00023136"/>
    </source>
</evidence>
<feature type="compositionally biased region" description="Polar residues" evidence="6">
    <location>
        <begin position="533"/>
        <end position="555"/>
    </location>
</feature>
<dbReference type="PANTHER" id="PTHR39087:SF2">
    <property type="entry name" value="UPF0104 MEMBRANE PROTEIN MJ1595"/>
    <property type="match status" value="1"/>
</dbReference>
<evidence type="ECO:0000256" key="7">
    <source>
        <dbReference type="SAM" id="Phobius"/>
    </source>
</evidence>
<keyword evidence="9" id="KW-1185">Reference proteome</keyword>
<evidence type="ECO:0000256" key="2">
    <source>
        <dbReference type="ARBA" id="ARBA00022475"/>
    </source>
</evidence>
<feature type="compositionally biased region" description="Low complexity" evidence="6">
    <location>
        <begin position="30"/>
        <end position="46"/>
    </location>
</feature>
<organism evidence="8 9">
    <name type="scientific">Lawsonella clevelandensis</name>
    <dbReference type="NCBI Taxonomy" id="1528099"/>
    <lineage>
        <taxon>Bacteria</taxon>
        <taxon>Bacillati</taxon>
        <taxon>Actinomycetota</taxon>
        <taxon>Actinomycetes</taxon>
        <taxon>Mycobacteriales</taxon>
        <taxon>Lawsonellaceae</taxon>
        <taxon>Lawsonella</taxon>
    </lineage>
</organism>
<protein>
    <recommendedName>
        <fullName evidence="10">TIGR00374 family protein</fullName>
    </recommendedName>
</protein>
<feature type="compositionally biased region" description="Low complexity" evidence="6">
    <location>
        <begin position="7"/>
        <end position="17"/>
    </location>
</feature>
<dbReference type="EMBL" id="LR584267">
    <property type="protein sequence ID" value="VHO00914.1"/>
    <property type="molecule type" value="Genomic_DNA"/>
</dbReference>
<sequence length="555" mass="59026">MRPRKQGASSGAADAADTPAELATSDTACGAASDTNAASDTTGTAAPNTASATGLRPRRTSSLGTPPPPPLIFDPFAVTSEREPEPLTPGTFYVDTATDADGSTHVTGSASKQPPKVRPTTKVKGFFHGVKQVWNAIPRWLSSFVVLIIVVVVLFVLYHHTPFLKEAFAAIRTANYWWVAACVAASLASMLSFAAVQWTLLRAAGVHSPFWKNTAIVFASNALSGSIPGGPVLGTALTYRETRKLGASTIVATWQLVVAGVLATVGLTILGLGGFIFVGTTSNPYLLTAALIALVAVLFVLQWAMRHPQLIEGRLRPIVQWVQQKRRKDPEPALDKLHSTMEQMKAVKLSRRELLKSFGWSLFNWIADVACMGCAAYAVGARPSVGGMAIAYVSGKIIGTAPVTPGGFGTVDGTLIWALTLGGLTAANSLATVLVYRLISFALMVLIGWLLVLVLFRGSEKTSALVSGYAETAEELGYENTTTLTGSLRARHRIVQEKFDKQRRDQAAAQQAAAENAAQRKTTRKKPVPRKAGSQNAAAEPDTSQQVESQQDSAQ</sequence>
<feature type="transmembrane region" description="Helical" evidence="7">
    <location>
        <begin position="140"/>
        <end position="158"/>
    </location>
</feature>
<dbReference type="PANTHER" id="PTHR39087">
    <property type="entry name" value="UPF0104 MEMBRANE PROTEIN MJ1595"/>
    <property type="match status" value="1"/>
</dbReference>
<keyword evidence="4 7" id="KW-1133">Transmembrane helix</keyword>
<dbReference type="GO" id="GO:0005886">
    <property type="term" value="C:plasma membrane"/>
    <property type="evidence" value="ECO:0007669"/>
    <property type="project" value="UniProtKB-SubCell"/>
</dbReference>
<feature type="compositionally biased region" description="Low complexity" evidence="6">
    <location>
        <begin position="507"/>
        <end position="520"/>
    </location>
</feature>
<feature type="transmembrane region" description="Helical" evidence="7">
    <location>
        <begin position="178"/>
        <end position="201"/>
    </location>
</feature>
<keyword evidence="3 7" id="KW-0812">Transmembrane</keyword>
<name>A0A5E3ZXG8_9ACTN</name>
<evidence type="ECO:0000313" key="8">
    <source>
        <dbReference type="EMBL" id="VHO00914.1"/>
    </source>
</evidence>
<dbReference type="RefSeq" id="WP_053962120.1">
    <property type="nucleotide sequence ID" value="NZ_CP012390.1"/>
</dbReference>
<dbReference type="Proteomes" id="UP000324288">
    <property type="component" value="Chromosome"/>
</dbReference>
<dbReference type="Pfam" id="PF03706">
    <property type="entry name" value="LPG_synthase_TM"/>
    <property type="match status" value="1"/>
</dbReference>
<feature type="region of interest" description="Disordered" evidence="6">
    <location>
        <begin position="505"/>
        <end position="555"/>
    </location>
</feature>
<evidence type="ECO:0008006" key="10">
    <source>
        <dbReference type="Google" id="ProtNLM"/>
    </source>
</evidence>
<gene>
    <name evidence="8" type="ORF">LC603019_01036</name>
</gene>
<dbReference type="NCBIfam" id="TIGR00374">
    <property type="entry name" value="flippase-like domain"/>
    <property type="match status" value="1"/>
</dbReference>
<feature type="transmembrane region" description="Helical" evidence="7">
    <location>
        <begin position="434"/>
        <end position="456"/>
    </location>
</feature>
<comment type="subcellular location">
    <subcellularLocation>
        <location evidence="1">Cell membrane</location>
        <topology evidence="1">Multi-pass membrane protein</topology>
    </subcellularLocation>
</comment>
<evidence type="ECO:0000256" key="6">
    <source>
        <dbReference type="SAM" id="MobiDB-lite"/>
    </source>
</evidence>
<accession>A0A5E3ZXG8</accession>
<keyword evidence="5 7" id="KW-0472">Membrane</keyword>
<evidence type="ECO:0000256" key="1">
    <source>
        <dbReference type="ARBA" id="ARBA00004651"/>
    </source>
</evidence>
<feature type="transmembrane region" description="Helical" evidence="7">
    <location>
        <begin position="250"/>
        <end position="278"/>
    </location>
</feature>
<keyword evidence="2" id="KW-1003">Cell membrane</keyword>
<feature type="transmembrane region" description="Helical" evidence="7">
    <location>
        <begin position="284"/>
        <end position="304"/>
    </location>
</feature>
<feature type="region of interest" description="Disordered" evidence="6">
    <location>
        <begin position="1"/>
        <end position="75"/>
    </location>
</feature>
<evidence type="ECO:0000256" key="4">
    <source>
        <dbReference type="ARBA" id="ARBA00022989"/>
    </source>
</evidence>
<dbReference type="AlphaFoldDB" id="A0A5E3ZXG8"/>
<dbReference type="OrthoDB" id="4481258at2"/>
<evidence type="ECO:0000313" key="9">
    <source>
        <dbReference type="Proteomes" id="UP000324288"/>
    </source>
</evidence>
<evidence type="ECO:0000256" key="3">
    <source>
        <dbReference type="ARBA" id="ARBA00022692"/>
    </source>
</evidence>
<feature type="transmembrane region" description="Helical" evidence="7">
    <location>
        <begin position="358"/>
        <end position="379"/>
    </location>
</feature>
<reference evidence="8 9" key="1">
    <citation type="submission" date="2019-04" db="EMBL/GenBank/DDBJ databases">
        <authorList>
            <person name="Seth-Smith MB H."/>
            <person name="Seth-Smith H."/>
        </authorList>
    </citation>
    <scope>NUCLEOTIDE SEQUENCE [LARGE SCALE GENOMIC DNA]</scope>
    <source>
        <strain evidence="8">USB-603019</strain>
    </source>
</reference>
<proteinExistence type="predicted"/>
<dbReference type="InterPro" id="IPR022791">
    <property type="entry name" value="L-PG_synthase/AglD"/>
</dbReference>